<dbReference type="GO" id="GO:0016887">
    <property type="term" value="F:ATP hydrolysis activity"/>
    <property type="evidence" value="ECO:0007669"/>
    <property type="project" value="InterPro"/>
</dbReference>
<evidence type="ECO:0000256" key="3">
    <source>
        <dbReference type="ARBA" id="ARBA00022448"/>
    </source>
</evidence>
<name>A0A2P7B309_9HYPH</name>
<protein>
    <submittedName>
        <fullName evidence="9">Dipeptide/oligopeptide/nickel ABC transporter ATP-binding protein</fullName>
    </submittedName>
</protein>
<comment type="similarity">
    <text evidence="2">Belongs to the ABC transporter superfamily.</text>
</comment>
<dbReference type="InterPro" id="IPR027417">
    <property type="entry name" value="P-loop_NTPase"/>
</dbReference>
<dbReference type="AlphaFoldDB" id="A0A2P7B309"/>
<dbReference type="InterPro" id="IPR013563">
    <property type="entry name" value="Oligopep_ABC_C"/>
</dbReference>
<evidence type="ECO:0000313" key="10">
    <source>
        <dbReference type="Proteomes" id="UP000241764"/>
    </source>
</evidence>
<gene>
    <name evidence="9" type="ORF">CU103_24925</name>
</gene>
<keyword evidence="10" id="KW-1185">Reference proteome</keyword>
<sequence length="343" mass="37225">MQHASVAPLLQIRDLRVRLQSIHGPIEIVRGIDLDVGRGEILGLVGESGCGKSISWLAVLRVLGRQATTTGTVLFEGRNLLDVTEKEMAAYRGRRLAMIVQDATSSLNPIHTIGFQLAETLVHHRRIGWSSARTEAKRLLDRVKIPGAERRLGQYPHELSGGTNQRVAIAMALSGNPDLLIADEPTTALDVTVQAQILELLQEIRRDSGMSIVLISHDLGVVCETSDRIAVMYAGRLAEMAPSSDFWRSARHPYTRGLLDAAPDIDEPIGRLRAIPGQVPAPSETSRGCAFQARCGVALPSCSVETPAMTPVAKHHSVACLRSPSCGREIVQVPREVTACHPF</sequence>
<dbReference type="CDD" id="cd03257">
    <property type="entry name" value="ABC_NikE_OppD_transporters"/>
    <property type="match status" value="1"/>
</dbReference>
<evidence type="ECO:0000256" key="4">
    <source>
        <dbReference type="ARBA" id="ARBA00022475"/>
    </source>
</evidence>
<proteinExistence type="inferred from homology"/>
<keyword evidence="3" id="KW-0813">Transport</keyword>
<comment type="caution">
    <text evidence="9">The sequence shown here is derived from an EMBL/GenBank/DDBJ whole genome shotgun (WGS) entry which is preliminary data.</text>
</comment>
<evidence type="ECO:0000256" key="2">
    <source>
        <dbReference type="ARBA" id="ARBA00005417"/>
    </source>
</evidence>
<dbReference type="RefSeq" id="WP_106666729.1">
    <property type="nucleotide sequence ID" value="NZ_PGGM01000015.1"/>
</dbReference>
<dbReference type="Pfam" id="PF00005">
    <property type="entry name" value="ABC_tran"/>
    <property type="match status" value="1"/>
</dbReference>
<dbReference type="SMART" id="SM00382">
    <property type="entry name" value="AAA"/>
    <property type="match status" value="1"/>
</dbReference>
<comment type="subcellular location">
    <subcellularLocation>
        <location evidence="1">Cell inner membrane</location>
        <topology evidence="1">Peripheral membrane protein</topology>
    </subcellularLocation>
</comment>
<dbReference type="OrthoDB" id="9815712at2"/>
<keyword evidence="5" id="KW-0547">Nucleotide-binding</keyword>
<keyword evidence="4" id="KW-1003">Cell membrane</keyword>
<keyword evidence="7" id="KW-0472">Membrane</keyword>
<dbReference type="SUPFAM" id="SSF52540">
    <property type="entry name" value="P-loop containing nucleoside triphosphate hydrolases"/>
    <property type="match status" value="1"/>
</dbReference>
<dbReference type="Proteomes" id="UP000241764">
    <property type="component" value="Unassembled WGS sequence"/>
</dbReference>
<evidence type="ECO:0000256" key="1">
    <source>
        <dbReference type="ARBA" id="ARBA00004417"/>
    </source>
</evidence>
<dbReference type="Pfam" id="PF08352">
    <property type="entry name" value="oligo_HPY"/>
    <property type="match status" value="1"/>
</dbReference>
<dbReference type="InterPro" id="IPR050388">
    <property type="entry name" value="ABC_Ni/Peptide_Import"/>
</dbReference>
<dbReference type="GO" id="GO:0005886">
    <property type="term" value="C:plasma membrane"/>
    <property type="evidence" value="ECO:0007669"/>
    <property type="project" value="UniProtKB-SubCell"/>
</dbReference>
<evidence type="ECO:0000256" key="5">
    <source>
        <dbReference type="ARBA" id="ARBA00022741"/>
    </source>
</evidence>
<dbReference type="GO" id="GO:0015833">
    <property type="term" value="P:peptide transport"/>
    <property type="evidence" value="ECO:0007669"/>
    <property type="project" value="InterPro"/>
</dbReference>
<dbReference type="GO" id="GO:0005524">
    <property type="term" value="F:ATP binding"/>
    <property type="evidence" value="ECO:0007669"/>
    <property type="project" value="UniProtKB-KW"/>
</dbReference>
<keyword evidence="6 9" id="KW-0067">ATP-binding</keyword>
<evidence type="ECO:0000256" key="7">
    <source>
        <dbReference type="ARBA" id="ARBA00023136"/>
    </source>
</evidence>
<reference evidence="10" key="1">
    <citation type="submission" date="2017-11" db="EMBL/GenBank/DDBJ databases">
        <authorList>
            <person name="Kuznetsova I."/>
            <person name="Sazanova A."/>
            <person name="Chirak E."/>
            <person name="Safronova V."/>
            <person name="Willems A."/>
        </authorList>
    </citation>
    <scope>NUCLEOTIDE SEQUENCE [LARGE SCALE GENOMIC DNA]</scope>
    <source>
        <strain evidence="10">CCBAU 03422</strain>
    </source>
</reference>
<feature type="domain" description="ABC transporter" evidence="8">
    <location>
        <begin position="10"/>
        <end position="259"/>
    </location>
</feature>
<dbReference type="NCBIfam" id="TIGR01727">
    <property type="entry name" value="oligo_HPY"/>
    <property type="match status" value="1"/>
</dbReference>
<evidence type="ECO:0000256" key="6">
    <source>
        <dbReference type="ARBA" id="ARBA00022840"/>
    </source>
</evidence>
<dbReference type="InterPro" id="IPR003439">
    <property type="entry name" value="ABC_transporter-like_ATP-bd"/>
</dbReference>
<dbReference type="FunFam" id="3.40.50.300:FF:000016">
    <property type="entry name" value="Oligopeptide ABC transporter ATP-binding component"/>
    <property type="match status" value="1"/>
</dbReference>
<organism evidence="9 10">
    <name type="scientific">Phyllobacterium sophorae</name>
    <dbReference type="NCBI Taxonomy" id="1520277"/>
    <lineage>
        <taxon>Bacteria</taxon>
        <taxon>Pseudomonadati</taxon>
        <taxon>Pseudomonadota</taxon>
        <taxon>Alphaproteobacteria</taxon>
        <taxon>Hyphomicrobiales</taxon>
        <taxon>Phyllobacteriaceae</taxon>
        <taxon>Phyllobacterium</taxon>
    </lineage>
</organism>
<evidence type="ECO:0000313" key="9">
    <source>
        <dbReference type="EMBL" id="PSH60820.1"/>
    </source>
</evidence>
<dbReference type="GO" id="GO:0055085">
    <property type="term" value="P:transmembrane transport"/>
    <property type="evidence" value="ECO:0007669"/>
    <property type="project" value="UniProtKB-ARBA"/>
</dbReference>
<dbReference type="PROSITE" id="PS50893">
    <property type="entry name" value="ABC_TRANSPORTER_2"/>
    <property type="match status" value="1"/>
</dbReference>
<dbReference type="PANTHER" id="PTHR43297">
    <property type="entry name" value="OLIGOPEPTIDE TRANSPORT ATP-BINDING PROTEIN APPD"/>
    <property type="match status" value="1"/>
</dbReference>
<evidence type="ECO:0000259" key="8">
    <source>
        <dbReference type="PROSITE" id="PS50893"/>
    </source>
</evidence>
<dbReference type="PANTHER" id="PTHR43297:SF2">
    <property type="entry name" value="DIPEPTIDE TRANSPORT ATP-BINDING PROTEIN DPPD"/>
    <property type="match status" value="1"/>
</dbReference>
<accession>A0A2P7B309</accession>
<dbReference type="Gene3D" id="3.40.50.300">
    <property type="entry name" value="P-loop containing nucleotide triphosphate hydrolases"/>
    <property type="match status" value="1"/>
</dbReference>
<dbReference type="InterPro" id="IPR003593">
    <property type="entry name" value="AAA+_ATPase"/>
</dbReference>
<dbReference type="EMBL" id="PGGM01000015">
    <property type="protein sequence ID" value="PSH60820.1"/>
    <property type="molecule type" value="Genomic_DNA"/>
</dbReference>